<organism evidence="1">
    <name type="scientific">Arundo donax</name>
    <name type="common">Giant reed</name>
    <name type="synonym">Donax arundinaceus</name>
    <dbReference type="NCBI Taxonomy" id="35708"/>
    <lineage>
        <taxon>Eukaryota</taxon>
        <taxon>Viridiplantae</taxon>
        <taxon>Streptophyta</taxon>
        <taxon>Embryophyta</taxon>
        <taxon>Tracheophyta</taxon>
        <taxon>Spermatophyta</taxon>
        <taxon>Magnoliopsida</taxon>
        <taxon>Liliopsida</taxon>
        <taxon>Poales</taxon>
        <taxon>Poaceae</taxon>
        <taxon>PACMAD clade</taxon>
        <taxon>Arundinoideae</taxon>
        <taxon>Arundineae</taxon>
        <taxon>Arundo</taxon>
    </lineage>
</organism>
<protein>
    <submittedName>
        <fullName evidence="1">Uncharacterized protein</fullName>
    </submittedName>
</protein>
<name>A0A0A8XW88_ARUDO</name>
<reference evidence="1" key="2">
    <citation type="journal article" date="2015" name="Data Brief">
        <title>Shoot transcriptome of the giant reed, Arundo donax.</title>
        <authorList>
            <person name="Barrero R.A."/>
            <person name="Guerrero F.D."/>
            <person name="Moolhuijzen P."/>
            <person name="Goolsby J.A."/>
            <person name="Tidwell J."/>
            <person name="Bellgard S.E."/>
            <person name="Bellgard M.I."/>
        </authorList>
    </citation>
    <scope>NUCLEOTIDE SEQUENCE</scope>
    <source>
        <tissue evidence="1">Shoot tissue taken approximately 20 cm above the soil surface</tissue>
    </source>
</reference>
<sequence>MLNVFFIKKIFNMCNLEFTFIITPHFFDLHFKFILGSSYKSFEHHLSFTLVMKKKNPSETRIIINND</sequence>
<dbReference type="EMBL" id="GBRH01279631">
    <property type="protein sequence ID" value="JAD18264.1"/>
    <property type="molecule type" value="Transcribed_RNA"/>
</dbReference>
<evidence type="ECO:0000313" key="1">
    <source>
        <dbReference type="EMBL" id="JAD18264.1"/>
    </source>
</evidence>
<reference evidence="1" key="1">
    <citation type="submission" date="2014-09" db="EMBL/GenBank/DDBJ databases">
        <authorList>
            <person name="Magalhaes I.L.F."/>
            <person name="Oliveira U."/>
            <person name="Santos F.R."/>
            <person name="Vidigal T.H.D.A."/>
            <person name="Brescovit A.D."/>
            <person name="Santos A.J."/>
        </authorList>
    </citation>
    <scope>NUCLEOTIDE SEQUENCE</scope>
    <source>
        <tissue evidence="1">Shoot tissue taken approximately 20 cm above the soil surface</tissue>
    </source>
</reference>
<dbReference type="AlphaFoldDB" id="A0A0A8XW88"/>
<proteinExistence type="predicted"/>
<accession>A0A0A8XW88</accession>